<keyword evidence="3" id="KW-1185">Reference proteome</keyword>
<feature type="coiled-coil region" evidence="1">
    <location>
        <begin position="1"/>
        <end position="66"/>
    </location>
</feature>
<evidence type="ECO:0000256" key="1">
    <source>
        <dbReference type="SAM" id="Coils"/>
    </source>
</evidence>
<feature type="coiled-coil region" evidence="1">
    <location>
        <begin position="322"/>
        <end position="356"/>
    </location>
</feature>
<name>A0A9D5CKJ1_9LILI</name>
<sequence length="376" mass="43704">MDEEENSDASLTHQIEQLQRERDELRKDIEQTASLEQEIESLNKKLARCKRDKQNLQEDLSEAYRIESQLADLHSAEDLKNKEAEKQLKFFQSSVAAVFAERDQALMKSEKAKEHEDTISQKLTELENSLTMNDMFLHVGFLRRRIRDMYYAAQWISFRATFEWYEKGLDIEHHLKRKVKSLEREQIVLDDMIKNGLSTLHDFQKQQRMEVTKILEGETIQLKSILVEIQNKFSQIHMERELKIETLQGEKVSVDTECRDVHITSDIDSSVLPEKDDLPVASSITKTLEASDGLSQALEEKVAALLLLSQQEERHLLESDVNKALQKKVEELQRNLSQVTNEKVNALMELAQLKESINYCTIKIDSLVNVHLLLRK</sequence>
<dbReference type="AlphaFoldDB" id="A0A9D5CKJ1"/>
<comment type="caution">
    <text evidence="2">The sequence shown here is derived from an EMBL/GenBank/DDBJ whole genome shotgun (WGS) entry which is preliminary data.</text>
</comment>
<dbReference type="EMBL" id="JAGGNH010000004">
    <property type="protein sequence ID" value="KAJ0974996.1"/>
    <property type="molecule type" value="Genomic_DNA"/>
</dbReference>
<keyword evidence="1" id="KW-0175">Coiled coil</keyword>
<evidence type="ECO:0000313" key="2">
    <source>
        <dbReference type="EMBL" id="KAJ0974996.1"/>
    </source>
</evidence>
<gene>
    <name evidence="2" type="ORF">J5N97_016961</name>
</gene>
<evidence type="ECO:0000313" key="3">
    <source>
        <dbReference type="Proteomes" id="UP001085076"/>
    </source>
</evidence>
<accession>A0A9D5CKJ1</accession>
<dbReference type="PANTHER" id="PTHR35712:SF1">
    <property type="entry name" value="MYOSIN HEAVY CHAIN-LIKE PROTEIN"/>
    <property type="match status" value="1"/>
</dbReference>
<dbReference type="PANTHER" id="PTHR35712">
    <property type="entry name" value="MYOSIN HEAVY CHAIN-LIKE PROTEIN"/>
    <property type="match status" value="1"/>
</dbReference>
<organism evidence="2 3">
    <name type="scientific">Dioscorea zingiberensis</name>
    <dbReference type="NCBI Taxonomy" id="325984"/>
    <lineage>
        <taxon>Eukaryota</taxon>
        <taxon>Viridiplantae</taxon>
        <taxon>Streptophyta</taxon>
        <taxon>Embryophyta</taxon>
        <taxon>Tracheophyta</taxon>
        <taxon>Spermatophyta</taxon>
        <taxon>Magnoliopsida</taxon>
        <taxon>Liliopsida</taxon>
        <taxon>Dioscoreales</taxon>
        <taxon>Dioscoreaceae</taxon>
        <taxon>Dioscorea</taxon>
    </lineage>
</organism>
<reference evidence="2" key="2">
    <citation type="journal article" date="2022" name="Hortic Res">
        <title>The genome of Dioscorea zingiberensis sheds light on the biosynthesis, origin and evolution of the medicinally important diosgenin saponins.</title>
        <authorList>
            <person name="Li Y."/>
            <person name="Tan C."/>
            <person name="Li Z."/>
            <person name="Guo J."/>
            <person name="Li S."/>
            <person name="Chen X."/>
            <person name="Wang C."/>
            <person name="Dai X."/>
            <person name="Yang H."/>
            <person name="Song W."/>
            <person name="Hou L."/>
            <person name="Xu J."/>
            <person name="Tong Z."/>
            <person name="Xu A."/>
            <person name="Yuan X."/>
            <person name="Wang W."/>
            <person name="Yang Q."/>
            <person name="Chen L."/>
            <person name="Sun Z."/>
            <person name="Wang K."/>
            <person name="Pan B."/>
            <person name="Chen J."/>
            <person name="Bao Y."/>
            <person name="Liu F."/>
            <person name="Qi X."/>
            <person name="Gang D.R."/>
            <person name="Wen J."/>
            <person name="Li J."/>
        </authorList>
    </citation>
    <scope>NUCLEOTIDE SEQUENCE</scope>
    <source>
        <strain evidence="2">Dzin_1.0</strain>
    </source>
</reference>
<protein>
    <submittedName>
        <fullName evidence="2">Uncharacterized protein</fullName>
    </submittedName>
</protein>
<proteinExistence type="predicted"/>
<dbReference type="Proteomes" id="UP001085076">
    <property type="component" value="Miscellaneous, Linkage group lg04"/>
</dbReference>
<reference evidence="2" key="1">
    <citation type="submission" date="2021-03" db="EMBL/GenBank/DDBJ databases">
        <authorList>
            <person name="Li Z."/>
            <person name="Yang C."/>
        </authorList>
    </citation>
    <scope>NUCLEOTIDE SEQUENCE</scope>
    <source>
        <strain evidence="2">Dzin_1.0</strain>
        <tissue evidence="2">Leaf</tissue>
    </source>
</reference>
<dbReference type="OrthoDB" id="1719803at2759"/>